<dbReference type="AlphaFoldDB" id="A0A0A7LCJ7"/>
<gene>
    <name evidence="2" type="ORF">Mpt1_c01130</name>
</gene>
<keyword evidence="1" id="KW-0812">Transmembrane</keyword>
<dbReference type="KEGG" id="mear:Mpt1_c01130"/>
<evidence type="ECO:0000256" key="1">
    <source>
        <dbReference type="SAM" id="Phobius"/>
    </source>
</evidence>
<dbReference type="RefSeq" id="WP_048111301.1">
    <property type="nucleotide sequence ID" value="NZ_CP010070.1"/>
</dbReference>
<keyword evidence="3" id="KW-1185">Reference proteome</keyword>
<sequence>MQLINKIKTDRSGKISTILLVVIVIIIVVIVAVALYIVLSGDNNKEQELAPGTVLDFDINGVATVDSLKMEFVGQNADEYFVKTTTGVITTTATGTTTTNTIQYTLMPKYSSDNDTQFKGIEEIETANYGKLKLNVYSMVTDDVTAKIYADTKNNIPYRMVYTYPTYTMTAELRNYGVAVQDKGSYKESDTIGTTSTYSGTAGSFTTVCVADCIDGQFGLKYGNTDVYFLCNGPQGLPADAFDTGSTIALTVEGNDVDAEVWALTNMAVGYDQESKMVYTVGIVISATTSIILYLSEVTDKAGTTEHYNVDQRAT</sequence>
<protein>
    <submittedName>
        <fullName evidence="2">Uncharacterized protein</fullName>
    </submittedName>
</protein>
<keyword evidence="1" id="KW-1133">Transmembrane helix</keyword>
<dbReference type="GeneID" id="24817788"/>
<name>A0A0A7LCJ7_9ARCH</name>
<organism evidence="2 3">
    <name type="scientific">Candidatus Methanoplasma termitum</name>
    <dbReference type="NCBI Taxonomy" id="1577791"/>
    <lineage>
        <taxon>Archaea</taxon>
        <taxon>Methanobacteriati</taxon>
        <taxon>Thermoplasmatota</taxon>
        <taxon>Thermoplasmata</taxon>
        <taxon>Methanomassiliicoccales</taxon>
        <taxon>Methanomassiliicoccaceae</taxon>
        <taxon>Candidatus Methanoplasma</taxon>
    </lineage>
</organism>
<dbReference type="HOGENOM" id="CLU_881673_0_0_2"/>
<proteinExistence type="predicted"/>
<dbReference type="STRING" id="1577791.Mpt1_c01130"/>
<evidence type="ECO:0000313" key="3">
    <source>
        <dbReference type="Proteomes" id="UP000030787"/>
    </source>
</evidence>
<dbReference type="Proteomes" id="UP000030787">
    <property type="component" value="Chromosome"/>
</dbReference>
<accession>A0A0A7LCJ7</accession>
<reference evidence="2 3" key="1">
    <citation type="journal article" date="2014" name="Appl. Environ. Microbiol.">
        <title>Comparative Genome Analysis of 'Candidatus Methanoplasma termitum' Indicates a New Mode of Energy Metabolism in the Seventh Order of Methanogens.</title>
        <authorList>
            <person name="Lang K."/>
            <person name="Schuldes J."/>
            <person name="Klingl A."/>
            <person name="Poehlein A."/>
            <person name="Daniel R."/>
            <person name="Brune A."/>
        </authorList>
    </citation>
    <scope>NUCLEOTIDE SEQUENCE [LARGE SCALE GENOMIC DNA]</scope>
    <source>
        <strain evidence="3">Mpt1</strain>
    </source>
</reference>
<evidence type="ECO:0000313" key="2">
    <source>
        <dbReference type="EMBL" id="AIZ56017.1"/>
    </source>
</evidence>
<feature type="transmembrane region" description="Helical" evidence="1">
    <location>
        <begin position="15"/>
        <end position="39"/>
    </location>
</feature>
<keyword evidence="1" id="KW-0472">Membrane</keyword>
<dbReference type="EMBL" id="CP010070">
    <property type="protein sequence ID" value="AIZ56017.1"/>
    <property type="molecule type" value="Genomic_DNA"/>
</dbReference>